<dbReference type="Proteomes" id="UP000324800">
    <property type="component" value="Unassembled WGS sequence"/>
</dbReference>
<dbReference type="GO" id="GO:0005930">
    <property type="term" value="C:axoneme"/>
    <property type="evidence" value="ECO:0007669"/>
    <property type="project" value="TreeGrafter"/>
</dbReference>
<feature type="coiled-coil region" evidence="7">
    <location>
        <begin position="63"/>
        <end position="115"/>
    </location>
</feature>
<comment type="subcellular location">
    <subcellularLocation>
        <location evidence="1">Cell projection</location>
        <location evidence="1">Cilium</location>
    </subcellularLocation>
</comment>
<keyword evidence="2" id="KW-0970">Cilium biogenesis/degradation</keyword>
<evidence type="ECO:0000256" key="2">
    <source>
        <dbReference type="ARBA" id="ARBA00022794"/>
    </source>
</evidence>
<evidence type="ECO:0000256" key="7">
    <source>
        <dbReference type="SAM" id="Coils"/>
    </source>
</evidence>
<organism evidence="9 10">
    <name type="scientific">Streblomastix strix</name>
    <dbReference type="NCBI Taxonomy" id="222440"/>
    <lineage>
        <taxon>Eukaryota</taxon>
        <taxon>Metamonada</taxon>
        <taxon>Preaxostyla</taxon>
        <taxon>Oxymonadida</taxon>
        <taxon>Streblomastigidae</taxon>
        <taxon>Streblomastix</taxon>
    </lineage>
</organism>
<protein>
    <recommendedName>
        <fullName evidence="6">Cilia- and flagella-associated protein 263</fullName>
    </recommendedName>
</protein>
<dbReference type="Pfam" id="PF13870">
    <property type="entry name" value="CCDC113_CCDC96_CC"/>
    <property type="match status" value="1"/>
</dbReference>
<reference evidence="9 10" key="1">
    <citation type="submission" date="2019-03" db="EMBL/GenBank/DDBJ databases">
        <title>Single cell metagenomics reveals metabolic interactions within the superorganism composed of flagellate Streblomastix strix and complex community of Bacteroidetes bacteria on its surface.</title>
        <authorList>
            <person name="Treitli S.C."/>
            <person name="Kolisko M."/>
            <person name="Husnik F."/>
            <person name="Keeling P."/>
            <person name="Hampl V."/>
        </authorList>
    </citation>
    <scope>NUCLEOTIDE SEQUENCE [LARGE SCALE GENOMIC DNA]</scope>
    <source>
        <strain evidence="9">ST1C</strain>
    </source>
</reference>
<gene>
    <name evidence="9" type="ORF">EZS28_008657</name>
</gene>
<dbReference type="GO" id="GO:0060271">
    <property type="term" value="P:cilium assembly"/>
    <property type="evidence" value="ECO:0007669"/>
    <property type="project" value="TreeGrafter"/>
</dbReference>
<dbReference type="PANTHER" id="PTHR15654">
    <property type="entry name" value="COILED-COIL DOMAIN-CONTAINING PROTEIN 113-RELATED"/>
    <property type="match status" value="1"/>
</dbReference>
<evidence type="ECO:0000256" key="5">
    <source>
        <dbReference type="ARBA" id="ARBA00044506"/>
    </source>
</evidence>
<dbReference type="OrthoDB" id="10259713at2759"/>
<dbReference type="InterPro" id="IPR025254">
    <property type="entry name" value="CCDC113/CCDC96_CC"/>
</dbReference>
<dbReference type="EMBL" id="SNRW01001585">
    <property type="protein sequence ID" value="KAA6395820.1"/>
    <property type="molecule type" value="Genomic_DNA"/>
</dbReference>
<sequence length="330" mass="38842">MEETDEYDELKEKFEQLCESNELLMNENALLQQALAKIPPDQLKAKPAAQRQRFGRGREKEKILTFQQKLTIANAEIERFQREITDRKKEVEELIESAKASMDVFQAELSDIQRESFEFHKNVVVEGVNEETHRAISEKVLQYFDSIYKEKCTLLSALQLKYTQMRQKQKRATQFEAQNKESGESLEEIDYEQLKIENQLFQEKINQRNKELLTFKLTAVSTQQTLNKKKRDLSQELKDKEWLIKEIEARRSALTKIDEELRKAGRQRDHALNLNKILNARHQEGERPRVLDYIKQKVLTAEVEKAVSMWERKVEIAEKTSAAQKKRQAA</sequence>
<feature type="coiled-coil region" evidence="7">
    <location>
        <begin position="191"/>
        <end position="250"/>
    </location>
</feature>
<name>A0A5J4WLJ0_9EUKA</name>
<comment type="caution">
    <text evidence="9">The sequence shown here is derived from an EMBL/GenBank/DDBJ whole genome shotgun (WGS) entry which is preliminary data.</text>
</comment>
<accession>A0A5J4WLJ0</accession>
<dbReference type="InterPro" id="IPR051885">
    <property type="entry name" value="CC_CF"/>
</dbReference>
<evidence type="ECO:0000259" key="8">
    <source>
        <dbReference type="Pfam" id="PF13870"/>
    </source>
</evidence>
<dbReference type="GO" id="GO:0036064">
    <property type="term" value="C:ciliary basal body"/>
    <property type="evidence" value="ECO:0007669"/>
    <property type="project" value="TreeGrafter"/>
</dbReference>
<evidence type="ECO:0000313" key="9">
    <source>
        <dbReference type="EMBL" id="KAA6395820.1"/>
    </source>
</evidence>
<keyword evidence="9" id="KW-0969">Cilium</keyword>
<comment type="similarity">
    <text evidence="5">Belongs to the CFAP263 family.</text>
</comment>
<dbReference type="PANTHER" id="PTHR15654:SF2">
    <property type="entry name" value="COILED-COIL DOMAIN-CONTAINING PROTEIN 113"/>
    <property type="match status" value="1"/>
</dbReference>
<evidence type="ECO:0000256" key="6">
    <source>
        <dbReference type="ARBA" id="ARBA00044798"/>
    </source>
</evidence>
<keyword evidence="4" id="KW-0966">Cell projection</keyword>
<proteinExistence type="inferred from homology"/>
<evidence type="ECO:0000256" key="3">
    <source>
        <dbReference type="ARBA" id="ARBA00023054"/>
    </source>
</evidence>
<feature type="non-terminal residue" evidence="9">
    <location>
        <position position="330"/>
    </location>
</feature>
<keyword evidence="3 7" id="KW-0175">Coiled coil</keyword>
<dbReference type="AlphaFoldDB" id="A0A5J4WLJ0"/>
<evidence type="ECO:0000313" key="10">
    <source>
        <dbReference type="Proteomes" id="UP000324800"/>
    </source>
</evidence>
<evidence type="ECO:0000256" key="4">
    <source>
        <dbReference type="ARBA" id="ARBA00023273"/>
    </source>
</evidence>
<keyword evidence="9" id="KW-0282">Flagellum</keyword>
<feature type="domain" description="CCDC113/CCDC96 coiled-coil" evidence="8">
    <location>
        <begin position="150"/>
        <end position="319"/>
    </location>
</feature>
<evidence type="ECO:0000256" key="1">
    <source>
        <dbReference type="ARBA" id="ARBA00004138"/>
    </source>
</evidence>